<organism evidence="4 5">
    <name type="scientific">Salmonirosea aquatica</name>
    <dbReference type="NCBI Taxonomy" id="2654236"/>
    <lineage>
        <taxon>Bacteria</taxon>
        <taxon>Pseudomonadati</taxon>
        <taxon>Bacteroidota</taxon>
        <taxon>Cytophagia</taxon>
        <taxon>Cytophagales</taxon>
        <taxon>Spirosomataceae</taxon>
        <taxon>Salmonirosea</taxon>
    </lineage>
</organism>
<evidence type="ECO:0000313" key="4">
    <source>
        <dbReference type="EMBL" id="MPR32375.1"/>
    </source>
</evidence>
<sequence length="1064" mass="115886">MAKNTHTERATIQLIIDGKQAETSIKEVRQSMIMLERQLTNMKKADDPAGYAAATRELQKLKAAHGQMVAELRGGESSWSKFKANSKEIALGTLGGNLAEAGLSALKQGITKLIDISGELSDELADVQKQTGLAGKDLQELNAELQAINTRTPVEELRSLAAVAGKLGYDTKDDVLAFVRAADQINVALGEDLGGNIEDVTNDIGKLVEIFGLEEEFGIEKAMLKTASAINVAGASSAANEGYLVAWTKRFAGIAPNAGISIADTLGLAATMDILGQSSELSATNVGKMIIAIGKDLPHFAQVAGMSVMDFSALLKKDANEAFVKVLEGAKSAEGGVEGMIKTLEALGIEGSEGAQVLGALTNNTKLLREQQGLLNDAYDVGTSVSGEFNIKNENTAAILEKLGKRITILWEQASAAVNPLIRLFGKWAGVVDELEEGLAAIQTQQDVVAGAEKNLVPIIERYDRLATNTKRSKEEQAEFMKLTRQIADAVPGAVTAWDNYGNALQLNTWKARDFVEQQQKMLKAMRDTQKEAAKGELAELNREAIRIKTELERGKVSMNTGMGQYRDVALTDRDFAQRTKRLTSIREREARIKDGLAALDKPSPAVKPDTGASNAAGTGITKNSPGGSYTGTGQSGNAVSDVRKLDDELLKNQQQLTLNLMSEHEKQIVAAHNKYEQMRKLAGNNKEDLAKIAAQEAQEMEQINEQTNRKNLESFDKMMRTKLSAMNDQADQKRAFEQKLAEEDAQRQDKELSDIREHYRDLIAEAELLGRDTTDIYIRMYNAIRDLQLARNNEELEKDVEKNKKLLEEKKKLANDQNKKDEDDQEDWMADIEMRKRAYSDMAQAVSDVFSIMASNETDFAEFQKAIGLVQLAIDSGAAIAGAVRAASVSSPNPFVLVASIATAIATVTANILKAKQLIQKANVPEPPAFRAAGGYTDMGSLAADPGGPEGWVSRPTLFSMGSRRYVAGERGREYVISNPMLRNPAVANFVGIMEVLRQQNQFANPASIPAPQSVNKGPVMDPQLAEIARLLRELNNKPSAWNHAPLEEYQNLVSSIRRRASA</sequence>
<protein>
    <submittedName>
        <fullName evidence="4">Phage tail tape measure protein</fullName>
    </submittedName>
</protein>
<reference evidence="4 5" key="1">
    <citation type="submission" date="2019-10" db="EMBL/GenBank/DDBJ databases">
        <title>Draft Genome Sequence of Cytophagaceae sp. SJW1-29.</title>
        <authorList>
            <person name="Choi A."/>
        </authorList>
    </citation>
    <scope>NUCLEOTIDE SEQUENCE [LARGE SCALE GENOMIC DNA]</scope>
    <source>
        <strain evidence="4 5">SJW1-29</strain>
    </source>
</reference>
<feature type="compositionally biased region" description="Polar residues" evidence="2">
    <location>
        <begin position="612"/>
        <end position="628"/>
    </location>
</feature>
<accession>A0A7C9BG70</accession>
<comment type="caution">
    <text evidence="4">The sequence shown here is derived from an EMBL/GenBank/DDBJ whole genome shotgun (WGS) entry which is preliminary data.</text>
</comment>
<evidence type="ECO:0000259" key="3">
    <source>
        <dbReference type="Pfam" id="PF10145"/>
    </source>
</evidence>
<proteinExistence type="predicted"/>
<name>A0A7C9BG70_9BACT</name>
<dbReference type="RefSeq" id="WP_152756782.1">
    <property type="nucleotide sequence ID" value="NZ_WHLY01000002.1"/>
</dbReference>
<evidence type="ECO:0000313" key="5">
    <source>
        <dbReference type="Proteomes" id="UP000479293"/>
    </source>
</evidence>
<dbReference type="InterPro" id="IPR010090">
    <property type="entry name" value="Phage_tape_meas"/>
</dbReference>
<keyword evidence="5" id="KW-1185">Reference proteome</keyword>
<feature type="coiled-coil region" evidence="1">
    <location>
        <begin position="662"/>
        <end position="747"/>
    </location>
</feature>
<dbReference type="AlphaFoldDB" id="A0A7C9BG70"/>
<feature type="coiled-coil region" evidence="1">
    <location>
        <begin position="785"/>
        <end position="825"/>
    </location>
</feature>
<gene>
    <name evidence="4" type="ORF">GBK04_03190</name>
</gene>
<keyword evidence="1" id="KW-0175">Coiled coil</keyword>
<feature type="domain" description="Phage tail tape measure protein" evidence="3">
    <location>
        <begin position="149"/>
        <end position="332"/>
    </location>
</feature>
<dbReference type="EMBL" id="WHLY01000002">
    <property type="protein sequence ID" value="MPR32375.1"/>
    <property type="molecule type" value="Genomic_DNA"/>
</dbReference>
<feature type="region of interest" description="Disordered" evidence="2">
    <location>
        <begin position="599"/>
        <end position="640"/>
    </location>
</feature>
<evidence type="ECO:0000256" key="1">
    <source>
        <dbReference type="SAM" id="Coils"/>
    </source>
</evidence>
<dbReference type="Proteomes" id="UP000479293">
    <property type="component" value="Unassembled WGS sequence"/>
</dbReference>
<dbReference type="NCBIfam" id="TIGR01760">
    <property type="entry name" value="tape_meas_TP901"/>
    <property type="match status" value="1"/>
</dbReference>
<dbReference type="Pfam" id="PF10145">
    <property type="entry name" value="PhageMin_Tail"/>
    <property type="match status" value="1"/>
</dbReference>
<evidence type="ECO:0000256" key="2">
    <source>
        <dbReference type="SAM" id="MobiDB-lite"/>
    </source>
</evidence>